<keyword evidence="2" id="KW-1133">Transmembrane helix</keyword>
<dbReference type="OrthoDB" id="4582561at2759"/>
<evidence type="ECO:0000256" key="2">
    <source>
        <dbReference type="SAM" id="Phobius"/>
    </source>
</evidence>
<feature type="transmembrane region" description="Helical" evidence="2">
    <location>
        <begin position="405"/>
        <end position="429"/>
    </location>
</feature>
<feature type="transmembrane region" description="Helical" evidence="2">
    <location>
        <begin position="371"/>
        <end position="393"/>
    </location>
</feature>
<proteinExistence type="predicted"/>
<accession>A0A135UYT8</accession>
<name>A0A135UYT8_9PEZI</name>
<feature type="compositionally biased region" description="Polar residues" evidence="1">
    <location>
        <begin position="534"/>
        <end position="545"/>
    </location>
</feature>
<keyword evidence="2" id="KW-0472">Membrane</keyword>
<feature type="compositionally biased region" description="Low complexity" evidence="1">
    <location>
        <begin position="552"/>
        <end position="567"/>
    </location>
</feature>
<evidence type="ECO:0000313" key="3">
    <source>
        <dbReference type="EMBL" id="KXH65580.1"/>
    </source>
</evidence>
<keyword evidence="4" id="KW-1185">Reference proteome</keyword>
<dbReference type="EMBL" id="JFFI01000863">
    <property type="protein sequence ID" value="KXH65580.1"/>
    <property type="molecule type" value="Genomic_DNA"/>
</dbReference>
<comment type="caution">
    <text evidence="3">The sequence shown here is derived from an EMBL/GenBank/DDBJ whole genome shotgun (WGS) entry which is preliminary data.</text>
</comment>
<dbReference type="Proteomes" id="UP000070121">
    <property type="component" value="Unassembled WGS sequence"/>
</dbReference>
<feature type="transmembrane region" description="Helical" evidence="2">
    <location>
        <begin position="299"/>
        <end position="322"/>
    </location>
</feature>
<evidence type="ECO:0000313" key="4">
    <source>
        <dbReference type="Proteomes" id="UP000070121"/>
    </source>
</evidence>
<gene>
    <name evidence="3" type="ORF">CSAL01_10925</name>
</gene>
<feature type="transmembrane region" description="Helical" evidence="2">
    <location>
        <begin position="461"/>
        <end position="478"/>
    </location>
</feature>
<keyword evidence="2" id="KW-0812">Transmembrane</keyword>
<feature type="region of interest" description="Disordered" evidence="1">
    <location>
        <begin position="531"/>
        <end position="567"/>
    </location>
</feature>
<dbReference type="AlphaFoldDB" id="A0A135UYT8"/>
<protein>
    <submittedName>
        <fullName evidence="3">Uncharacterized protein</fullName>
    </submittedName>
</protein>
<sequence>MQQSIDSAFSNASYIYPYMAAKKWVPAQLSESNFSFPDLILTSNLSFHTALAVLLLGAGNLTSDCTLATSWYYSHNLQSSDYANLSIDYLFYEQDAAFLHLATPKLVDAFSSWMSKLSNKRSDTIDSLILYELLANATIFGGDVVLNITRPAIEFHCLSKELAEAYSWEPPEYCRAEMNQWLPPGFEGVDALVDIHDAFAALPEEHKNISVQTFSSWYQNVTVGIHVSMATVRLERSVNNGLLLLRMAVEGGGCGQSLQSLRSVTAVDDIYTRKKQCYQTVCSELQNSGNPDIAGIGKFISYIIEAILATFIIIHTCWHNWIYRNTPLQSLRDEKIHSGFIKVINAFLNTGIVLLLSMAVALLAVGSREIIFYNGVVTHMACFFAASAVIAVASVPRHGYSRDPIFWAILLFSTIMATISMNVAGQIIIFSDPLNFNSSVESLIPFDAQESLMLRILSVPYQNYSTALVNVFMGLICFSKWRNIQADTMGAYYMEAAVGYGQVLSLFMWVPVVGLFLQLAAKRMPKVVKDCTSPKPSSLAPSTVVPSLEQLPSPSSTGAGRSSSRGS</sequence>
<evidence type="ECO:0000256" key="1">
    <source>
        <dbReference type="SAM" id="MobiDB-lite"/>
    </source>
</evidence>
<reference evidence="3 4" key="1">
    <citation type="submission" date="2014-02" db="EMBL/GenBank/DDBJ databases">
        <title>The genome sequence of Colletotrichum salicis CBS 607.94.</title>
        <authorList>
            <person name="Baroncelli R."/>
            <person name="Thon M.R."/>
        </authorList>
    </citation>
    <scope>NUCLEOTIDE SEQUENCE [LARGE SCALE GENOMIC DNA]</scope>
    <source>
        <strain evidence="3 4">CBS 607.94</strain>
    </source>
</reference>
<organism evidence="3 4">
    <name type="scientific">Colletotrichum salicis</name>
    <dbReference type="NCBI Taxonomy" id="1209931"/>
    <lineage>
        <taxon>Eukaryota</taxon>
        <taxon>Fungi</taxon>
        <taxon>Dikarya</taxon>
        <taxon>Ascomycota</taxon>
        <taxon>Pezizomycotina</taxon>
        <taxon>Sordariomycetes</taxon>
        <taxon>Hypocreomycetidae</taxon>
        <taxon>Glomerellales</taxon>
        <taxon>Glomerellaceae</taxon>
        <taxon>Colletotrichum</taxon>
        <taxon>Colletotrichum acutatum species complex</taxon>
    </lineage>
</organism>
<feature type="transmembrane region" description="Helical" evidence="2">
    <location>
        <begin position="499"/>
        <end position="521"/>
    </location>
</feature>
<feature type="transmembrane region" description="Helical" evidence="2">
    <location>
        <begin position="343"/>
        <end position="365"/>
    </location>
</feature>